<reference evidence="1" key="1">
    <citation type="submission" date="2022-04" db="EMBL/GenBank/DDBJ databases">
        <title>Genome of the entomopathogenic fungus Entomophthora muscae.</title>
        <authorList>
            <person name="Elya C."/>
            <person name="Lovett B.R."/>
            <person name="Lee E."/>
            <person name="Macias A.M."/>
            <person name="Hajek A.E."/>
            <person name="De Bivort B.L."/>
            <person name="Kasson M.T."/>
            <person name="De Fine Licht H.H."/>
            <person name="Stajich J.E."/>
        </authorList>
    </citation>
    <scope>NUCLEOTIDE SEQUENCE</scope>
    <source>
        <strain evidence="1">Berkeley</strain>
    </source>
</reference>
<protein>
    <submittedName>
        <fullName evidence="1">Uncharacterized protein</fullName>
    </submittedName>
</protein>
<name>A0ACC2TQ66_9FUNG</name>
<gene>
    <name evidence="1" type="ORF">DSO57_1022971</name>
</gene>
<dbReference type="EMBL" id="QTSX02002247">
    <property type="protein sequence ID" value="KAJ9076783.1"/>
    <property type="molecule type" value="Genomic_DNA"/>
</dbReference>
<evidence type="ECO:0000313" key="1">
    <source>
        <dbReference type="EMBL" id="KAJ9076783.1"/>
    </source>
</evidence>
<sequence length="557" mass="61808">MRVSAFLGLFMGQPFDGAPKNEALTHQELPKLKVLLHSEMGGRSHNKAVLEIGQVLQEREHVVMYASSDSNEYLAREYEVPFRHLGKLEAGDERLREEFRATLRERKHVDPLSVGSGFFVDMVGRTYNSTFPRLSRLVESEQPDVMICDYLAPACRDVANMYGIPLVTTLQTIDGMGVTMAPYMTRGAQYGPITHAGMDFKSRFKDAVITPLRSFYHYRPMVSRINRIRHKFGIPADNKPFGDLNRALVLCNTFVGFEAAAPLQPNVHLIGPVLSDTHSALDAELGEFLEAHPRTLYVAFGSLVGLAPFDIENIIAGCLLAISNGDIDGVIWGLGQTSLEDFPTSVHVNDTDMSTQHLLLNQHPHMRLLSWAPQVPILRHPSTKAFLSHGGIESTFEAIQAGTPILCMPFVGEQPRTARKLEDAGIGKYIDRIAATPKTISKSIAHILEDPSGSLQANVNRMRVLATTGSRRKHHAADLIEGFTYSAKACRPSQPVDPSQIPCELRHLIPASHNMSFFKANLLDVYLSALIAAICIGSISVDFFFFRFFHIINTHVK</sequence>
<organism evidence="1 2">
    <name type="scientific">Entomophthora muscae</name>
    <dbReference type="NCBI Taxonomy" id="34485"/>
    <lineage>
        <taxon>Eukaryota</taxon>
        <taxon>Fungi</taxon>
        <taxon>Fungi incertae sedis</taxon>
        <taxon>Zoopagomycota</taxon>
        <taxon>Entomophthoromycotina</taxon>
        <taxon>Entomophthoromycetes</taxon>
        <taxon>Entomophthorales</taxon>
        <taxon>Entomophthoraceae</taxon>
        <taxon>Entomophthora</taxon>
    </lineage>
</organism>
<comment type="caution">
    <text evidence="1">The sequence shown here is derived from an EMBL/GenBank/DDBJ whole genome shotgun (WGS) entry which is preliminary data.</text>
</comment>
<keyword evidence="2" id="KW-1185">Reference proteome</keyword>
<proteinExistence type="predicted"/>
<accession>A0ACC2TQ66</accession>
<dbReference type="Proteomes" id="UP001165960">
    <property type="component" value="Unassembled WGS sequence"/>
</dbReference>
<evidence type="ECO:0000313" key="2">
    <source>
        <dbReference type="Proteomes" id="UP001165960"/>
    </source>
</evidence>